<sequence length="270" mass="31856">MKIFIYLFIALMAIQLSLSSPTPELATTLAPFDQKRYDIFDAILIQMNNISSSIVLEQTSTYPKILKDYNEWLLLNKANLRANNETHVYEELKESLENVVNNSENFVKNRQNCELQRQMQSSFFNVVSLVQKIENEEVHQIWHRHQQQHPGKLDDSQVDEEIFRKFLQEFNGQFENFQNGLNEVGREENKALIKWHKELQSKTDFQQQLEVFEDVHILFEKEMERETKAGKLNCRFQVFQEWRKKHLEIMALALSIALKAFGNLLFGGLN</sequence>
<accession>A0A1I8NWT8</accession>
<proteinExistence type="predicted"/>
<name>A0A1I8NWT8_STOCA</name>
<reference evidence="3" key="1">
    <citation type="submission" date="2020-05" db="UniProtKB">
        <authorList>
            <consortium name="EnsemblMetazoa"/>
        </authorList>
    </citation>
    <scope>IDENTIFICATION</scope>
    <source>
        <strain evidence="3">USDA</strain>
    </source>
</reference>
<feature type="signal peptide" evidence="2">
    <location>
        <begin position="1"/>
        <end position="19"/>
    </location>
</feature>
<keyword evidence="1" id="KW-0175">Coiled coil</keyword>
<dbReference type="Proteomes" id="UP000095300">
    <property type="component" value="Unassembled WGS sequence"/>
</dbReference>
<feature type="coiled-coil region" evidence="1">
    <location>
        <begin position="75"/>
        <end position="109"/>
    </location>
</feature>
<evidence type="ECO:0000256" key="2">
    <source>
        <dbReference type="SAM" id="SignalP"/>
    </source>
</evidence>
<dbReference type="VEuPathDB" id="VectorBase:SCAU002709"/>
<dbReference type="KEGG" id="scac:106087703"/>
<evidence type="ECO:0000256" key="1">
    <source>
        <dbReference type="SAM" id="Coils"/>
    </source>
</evidence>
<dbReference type="OrthoDB" id="10605286at2759"/>
<keyword evidence="4" id="KW-1185">Reference proteome</keyword>
<dbReference type="AlphaFoldDB" id="A0A1I8NWT8"/>
<dbReference type="EnsemblMetazoa" id="SCAU002709-RA">
    <property type="protein sequence ID" value="SCAU002709-PA"/>
    <property type="gene ID" value="SCAU002709"/>
</dbReference>
<evidence type="ECO:0000313" key="3">
    <source>
        <dbReference type="EnsemblMetazoa" id="SCAU002709-PA"/>
    </source>
</evidence>
<evidence type="ECO:0000313" key="4">
    <source>
        <dbReference type="Proteomes" id="UP000095300"/>
    </source>
</evidence>
<feature type="chain" id="PRO_5009325677" evidence="2">
    <location>
        <begin position="20"/>
        <end position="270"/>
    </location>
</feature>
<protein>
    <submittedName>
        <fullName evidence="3">Uncharacterized protein</fullName>
    </submittedName>
</protein>
<keyword evidence="2" id="KW-0732">Signal</keyword>
<gene>
    <name evidence="3" type="primary">106087703</name>
</gene>
<organism evidence="3 4">
    <name type="scientific">Stomoxys calcitrans</name>
    <name type="common">Stable fly</name>
    <name type="synonym">Conops calcitrans</name>
    <dbReference type="NCBI Taxonomy" id="35570"/>
    <lineage>
        <taxon>Eukaryota</taxon>
        <taxon>Metazoa</taxon>
        <taxon>Ecdysozoa</taxon>
        <taxon>Arthropoda</taxon>
        <taxon>Hexapoda</taxon>
        <taxon>Insecta</taxon>
        <taxon>Pterygota</taxon>
        <taxon>Neoptera</taxon>
        <taxon>Endopterygota</taxon>
        <taxon>Diptera</taxon>
        <taxon>Brachycera</taxon>
        <taxon>Muscomorpha</taxon>
        <taxon>Muscoidea</taxon>
        <taxon>Muscidae</taxon>
        <taxon>Stomoxys</taxon>
    </lineage>
</organism>